<accession>A0A4W5KAY2</accession>
<dbReference type="InterPro" id="IPR000156">
    <property type="entry name" value="Ran_bind_dom"/>
</dbReference>
<protein>
    <recommendedName>
        <fullName evidence="2">RanBD1 domain-containing protein</fullName>
    </recommendedName>
</protein>
<evidence type="ECO:0000313" key="3">
    <source>
        <dbReference type="Ensembl" id="ENSHHUP00000013162.1"/>
    </source>
</evidence>
<evidence type="ECO:0000313" key="4">
    <source>
        <dbReference type="Proteomes" id="UP000314982"/>
    </source>
</evidence>
<dbReference type="PANTHER" id="PTHR23138">
    <property type="entry name" value="RAN BINDING PROTEIN"/>
    <property type="match status" value="1"/>
</dbReference>
<dbReference type="PANTHER" id="PTHR23138:SF141">
    <property type="entry name" value="NUCLEAR PORE COMPLEX PROTEIN NUP50"/>
    <property type="match status" value="1"/>
</dbReference>
<feature type="region of interest" description="Disordered" evidence="1">
    <location>
        <begin position="1"/>
        <end position="30"/>
    </location>
</feature>
<dbReference type="STRING" id="62062.ENSHHUP00000013162"/>
<dbReference type="AlphaFoldDB" id="A0A4W5KAY2"/>
<evidence type="ECO:0000256" key="1">
    <source>
        <dbReference type="SAM" id="MobiDB-lite"/>
    </source>
</evidence>
<keyword evidence="4" id="KW-1185">Reference proteome</keyword>
<dbReference type="GO" id="GO:0006606">
    <property type="term" value="P:protein import into nucleus"/>
    <property type="evidence" value="ECO:0007669"/>
    <property type="project" value="TreeGrafter"/>
</dbReference>
<evidence type="ECO:0000259" key="2">
    <source>
        <dbReference type="Pfam" id="PF00638"/>
    </source>
</evidence>
<reference evidence="4" key="1">
    <citation type="submission" date="2018-06" db="EMBL/GenBank/DDBJ databases">
        <title>Genome assembly of Danube salmon.</title>
        <authorList>
            <person name="Macqueen D.J."/>
            <person name="Gundappa M.K."/>
        </authorList>
    </citation>
    <scope>NUCLEOTIDE SEQUENCE [LARGE SCALE GENOMIC DNA]</scope>
</reference>
<proteinExistence type="predicted"/>
<dbReference type="Ensembl" id="ENSHHUT00000024785.1">
    <property type="protein sequence ID" value="ENSHHUP00000023887.1"/>
    <property type="gene ID" value="ENSHHUG00000014991.1"/>
</dbReference>
<feature type="domain" description="RanBD1" evidence="2">
    <location>
        <begin position="36"/>
        <end position="87"/>
    </location>
</feature>
<sequence>MLHALHNDCPSLSLPPVDENGEESDEPPKVEVQEIKETDAFYSKKCKLFYKKETEFKEKGVGTLHLKTTSEGKTQLLVRADTNLGMLLTYETLS</sequence>
<dbReference type="Ensembl" id="ENSHHUT00000013588.1">
    <property type="protein sequence ID" value="ENSHHUP00000013162.1"/>
    <property type="gene ID" value="ENSHHUG00000008080.1"/>
</dbReference>
<reference evidence="3" key="2">
    <citation type="submission" date="2025-05" db="UniProtKB">
        <authorList>
            <consortium name="Ensembl"/>
        </authorList>
    </citation>
    <scope>IDENTIFICATION</scope>
</reference>
<dbReference type="SUPFAM" id="SSF50729">
    <property type="entry name" value="PH domain-like"/>
    <property type="match status" value="1"/>
</dbReference>
<dbReference type="InterPro" id="IPR011993">
    <property type="entry name" value="PH-like_dom_sf"/>
</dbReference>
<dbReference type="GeneTree" id="ENSGT00440000035348"/>
<dbReference type="Proteomes" id="UP000314982">
    <property type="component" value="Unassembled WGS sequence"/>
</dbReference>
<dbReference type="InterPro" id="IPR045255">
    <property type="entry name" value="RanBP1-like"/>
</dbReference>
<dbReference type="Gene3D" id="2.30.29.30">
    <property type="entry name" value="Pleckstrin-homology domain (PH domain)/Phosphotyrosine-binding domain (PTB)"/>
    <property type="match status" value="1"/>
</dbReference>
<organism evidence="3 4">
    <name type="scientific">Hucho hucho</name>
    <name type="common">huchen</name>
    <dbReference type="NCBI Taxonomy" id="62062"/>
    <lineage>
        <taxon>Eukaryota</taxon>
        <taxon>Metazoa</taxon>
        <taxon>Chordata</taxon>
        <taxon>Craniata</taxon>
        <taxon>Vertebrata</taxon>
        <taxon>Euteleostomi</taxon>
        <taxon>Actinopterygii</taxon>
        <taxon>Neopterygii</taxon>
        <taxon>Teleostei</taxon>
        <taxon>Protacanthopterygii</taxon>
        <taxon>Salmoniformes</taxon>
        <taxon>Salmonidae</taxon>
        <taxon>Salmoninae</taxon>
        <taxon>Hucho</taxon>
    </lineage>
</organism>
<dbReference type="Pfam" id="PF00638">
    <property type="entry name" value="Ran_BP1"/>
    <property type="match status" value="1"/>
</dbReference>
<name>A0A4W5KAY2_9TELE</name>